<dbReference type="InterPro" id="IPR016032">
    <property type="entry name" value="Sig_transdc_resp-reg_C-effctor"/>
</dbReference>
<dbReference type="STRING" id="89065.SAMN05216605_11430"/>
<evidence type="ECO:0000256" key="1">
    <source>
        <dbReference type="ARBA" id="ARBA00023015"/>
    </source>
</evidence>
<accession>A0A1G8L425</accession>
<dbReference type="PANTHER" id="PTHR44688:SF16">
    <property type="entry name" value="DNA-BINDING TRANSCRIPTIONAL ACTIVATOR DEVR_DOSR"/>
    <property type="match status" value="1"/>
</dbReference>
<dbReference type="SUPFAM" id="SSF46894">
    <property type="entry name" value="C-terminal effector domain of the bipartite response regulators"/>
    <property type="match status" value="1"/>
</dbReference>
<keyword evidence="1" id="KW-0805">Transcription regulation</keyword>
<evidence type="ECO:0000313" key="6">
    <source>
        <dbReference type="Proteomes" id="UP000182894"/>
    </source>
</evidence>
<dbReference type="RefSeq" id="WP_074756235.1">
    <property type="nucleotide sequence ID" value="NZ_FNCO01000014.1"/>
</dbReference>
<dbReference type="InterPro" id="IPR000792">
    <property type="entry name" value="Tscrpt_reg_LuxR_C"/>
</dbReference>
<dbReference type="InterPro" id="IPR036388">
    <property type="entry name" value="WH-like_DNA-bd_sf"/>
</dbReference>
<sequence length="82" mass="8763">MEHQTLASPQLTGGATLPHKGLTLREAEILKWSAEGKTAAEVAMILDLKLRTVNFHIGSAIRKMGVTNKTSAVVQAALHGVF</sequence>
<keyword evidence="6" id="KW-1185">Reference proteome</keyword>
<dbReference type="PANTHER" id="PTHR44688">
    <property type="entry name" value="DNA-BINDING TRANSCRIPTIONAL ACTIVATOR DEVR_DOSR"/>
    <property type="match status" value="1"/>
</dbReference>
<proteinExistence type="predicted"/>
<feature type="domain" description="HTH luxR-type" evidence="4">
    <location>
        <begin position="15"/>
        <end position="80"/>
    </location>
</feature>
<organism evidence="5 6">
    <name type="scientific">Pseudomonas abietaniphila</name>
    <dbReference type="NCBI Taxonomy" id="89065"/>
    <lineage>
        <taxon>Bacteria</taxon>
        <taxon>Pseudomonadati</taxon>
        <taxon>Pseudomonadota</taxon>
        <taxon>Gammaproteobacteria</taxon>
        <taxon>Pseudomonadales</taxon>
        <taxon>Pseudomonadaceae</taxon>
        <taxon>Pseudomonas</taxon>
    </lineage>
</organism>
<gene>
    <name evidence="5" type="ORF">SAMN05216605_11430</name>
</gene>
<dbReference type="Gene3D" id="1.10.10.10">
    <property type="entry name" value="Winged helix-like DNA-binding domain superfamily/Winged helix DNA-binding domain"/>
    <property type="match status" value="1"/>
</dbReference>
<dbReference type="SMART" id="SM00421">
    <property type="entry name" value="HTH_LUXR"/>
    <property type="match status" value="1"/>
</dbReference>
<dbReference type="Proteomes" id="UP000182894">
    <property type="component" value="Unassembled WGS sequence"/>
</dbReference>
<dbReference type="PROSITE" id="PS00622">
    <property type="entry name" value="HTH_LUXR_1"/>
    <property type="match status" value="1"/>
</dbReference>
<dbReference type="Pfam" id="PF00196">
    <property type="entry name" value="GerE"/>
    <property type="match status" value="1"/>
</dbReference>
<evidence type="ECO:0000259" key="4">
    <source>
        <dbReference type="PROSITE" id="PS50043"/>
    </source>
</evidence>
<evidence type="ECO:0000256" key="3">
    <source>
        <dbReference type="ARBA" id="ARBA00023163"/>
    </source>
</evidence>
<evidence type="ECO:0000256" key="2">
    <source>
        <dbReference type="ARBA" id="ARBA00023125"/>
    </source>
</evidence>
<dbReference type="GO" id="GO:0003677">
    <property type="term" value="F:DNA binding"/>
    <property type="evidence" value="ECO:0007669"/>
    <property type="project" value="UniProtKB-KW"/>
</dbReference>
<dbReference type="AlphaFoldDB" id="A0A1G8L425"/>
<reference evidence="6" key="1">
    <citation type="submission" date="2016-10" db="EMBL/GenBank/DDBJ databases">
        <authorList>
            <person name="Varghese N."/>
            <person name="Submissions S."/>
        </authorList>
    </citation>
    <scope>NUCLEOTIDE SEQUENCE [LARGE SCALE GENOMIC DNA]</scope>
    <source>
        <strain evidence="6">ATCC 700689</strain>
    </source>
</reference>
<dbReference type="CDD" id="cd06170">
    <property type="entry name" value="LuxR_C_like"/>
    <property type="match status" value="1"/>
</dbReference>
<protein>
    <submittedName>
        <fullName evidence="5">Transcriptional regulator, LuxR family</fullName>
    </submittedName>
</protein>
<keyword evidence="2" id="KW-0238">DNA-binding</keyword>
<evidence type="ECO:0000313" key="5">
    <source>
        <dbReference type="EMBL" id="SDI50456.1"/>
    </source>
</evidence>
<name>A0A1G8L425_9PSED</name>
<dbReference type="OrthoDB" id="9774661at2"/>
<dbReference type="PROSITE" id="PS50043">
    <property type="entry name" value="HTH_LUXR_2"/>
    <property type="match status" value="1"/>
</dbReference>
<keyword evidence="3" id="KW-0804">Transcription</keyword>
<dbReference type="PRINTS" id="PR00038">
    <property type="entry name" value="HTHLUXR"/>
</dbReference>
<dbReference type="EMBL" id="FNCO01000014">
    <property type="protein sequence ID" value="SDI50456.1"/>
    <property type="molecule type" value="Genomic_DNA"/>
</dbReference>
<dbReference type="GO" id="GO:0006355">
    <property type="term" value="P:regulation of DNA-templated transcription"/>
    <property type="evidence" value="ECO:0007669"/>
    <property type="project" value="InterPro"/>
</dbReference>